<keyword evidence="2" id="KW-1185">Reference proteome</keyword>
<evidence type="ECO:0000313" key="1">
    <source>
        <dbReference type="EMBL" id="GBL74267.1"/>
    </source>
</evidence>
<dbReference type="Proteomes" id="UP000499080">
    <property type="component" value="Unassembled WGS sequence"/>
</dbReference>
<evidence type="ECO:0000313" key="2">
    <source>
        <dbReference type="Proteomes" id="UP000499080"/>
    </source>
</evidence>
<comment type="caution">
    <text evidence="1">The sequence shown here is derived from an EMBL/GenBank/DDBJ whole genome shotgun (WGS) entry which is preliminary data.</text>
</comment>
<accession>A0A4Y2A403</accession>
<dbReference type="OrthoDB" id="616263at2759"/>
<reference evidence="1 2" key="1">
    <citation type="journal article" date="2019" name="Sci. Rep.">
        <title>Orb-weaving spider Araneus ventricosus genome elucidates the spidroin gene catalogue.</title>
        <authorList>
            <person name="Kono N."/>
            <person name="Nakamura H."/>
            <person name="Ohtoshi R."/>
            <person name="Moran D.A.P."/>
            <person name="Shinohara A."/>
            <person name="Yoshida Y."/>
            <person name="Fujiwara M."/>
            <person name="Mori M."/>
            <person name="Tomita M."/>
            <person name="Arakawa K."/>
        </authorList>
    </citation>
    <scope>NUCLEOTIDE SEQUENCE [LARGE SCALE GENOMIC DNA]</scope>
</reference>
<gene>
    <name evidence="1" type="ORF">AVEN_235266_1</name>
</gene>
<dbReference type="AlphaFoldDB" id="A0A4Y2A403"/>
<name>A0A4Y2A403_ARAVE</name>
<dbReference type="EMBL" id="BGPR01000005">
    <property type="protein sequence ID" value="GBL74267.1"/>
    <property type="molecule type" value="Genomic_DNA"/>
</dbReference>
<protein>
    <submittedName>
        <fullName evidence="1">Uncharacterized protein</fullName>
    </submittedName>
</protein>
<sequence length="79" mass="8929">MGIACRRKTPSLNMPERLRRMASRWPSAFFIFPKLKEHLSGTRFSSNCSMGREHLSGAGSMGRDVISTSRVKEVGPEFR</sequence>
<proteinExistence type="predicted"/>
<organism evidence="1 2">
    <name type="scientific">Araneus ventricosus</name>
    <name type="common">Orbweaver spider</name>
    <name type="synonym">Epeira ventricosa</name>
    <dbReference type="NCBI Taxonomy" id="182803"/>
    <lineage>
        <taxon>Eukaryota</taxon>
        <taxon>Metazoa</taxon>
        <taxon>Ecdysozoa</taxon>
        <taxon>Arthropoda</taxon>
        <taxon>Chelicerata</taxon>
        <taxon>Arachnida</taxon>
        <taxon>Araneae</taxon>
        <taxon>Araneomorphae</taxon>
        <taxon>Entelegynae</taxon>
        <taxon>Araneoidea</taxon>
        <taxon>Araneidae</taxon>
        <taxon>Araneus</taxon>
    </lineage>
</organism>